<reference evidence="3" key="1">
    <citation type="journal article" date="2023" name="bioRxiv">
        <title>Improved chromosome-level genome assembly for marigold (Tagetes erecta).</title>
        <authorList>
            <person name="Jiang F."/>
            <person name="Yuan L."/>
            <person name="Wang S."/>
            <person name="Wang H."/>
            <person name="Xu D."/>
            <person name="Wang A."/>
            <person name="Fan W."/>
        </authorList>
    </citation>
    <scope>NUCLEOTIDE SEQUENCE</scope>
    <source>
        <strain evidence="3">WSJ</strain>
        <tissue evidence="3">Leaf</tissue>
    </source>
</reference>
<evidence type="ECO:0000256" key="1">
    <source>
        <dbReference type="ARBA" id="ARBA00022614"/>
    </source>
</evidence>
<dbReference type="GO" id="GO:0006952">
    <property type="term" value="P:defense response"/>
    <property type="evidence" value="ECO:0007669"/>
    <property type="project" value="InterPro"/>
</dbReference>
<evidence type="ECO:0000313" key="3">
    <source>
        <dbReference type="EMBL" id="KAK1415897.1"/>
    </source>
</evidence>
<keyword evidence="1" id="KW-0433">Leucine-rich repeat</keyword>
<gene>
    <name evidence="3" type="ORF">QVD17_31685</name>
</gene>
<comment type="caution">
    <text evidence="3">The sequence shown here is derived from an EMBL/GenBank/DDBJ whole genome shotgun (WGS) entry which is preliminary data.</text>
</comment>
<dbReference type="InterPro" id="IPR032675">
    <property type="entry name" value="LRR_dom_sf"/>
</dbReference>
<dbReference type="PANTHER" id="PTHR11017:SF340">
    <property type="entry name" value="NB-ARC-RELATED"/>
    <property type="match status" value="1"/>
</dbReference>
<keyword evidence="2" id="KW-0677">Repeat</keyword>
<dbReference type="InterPro" id="IPR003591">
    <property type="entry name" value="Leu-rich_rpt_typical-subtyp"/>
</dbReference>
<dbReference type="Gene3D" id="3.80.10.10">
    <property type="entry name" value="Ribonuclease Inhibitor"/>
    <property type="match status" value="2"/>
</dbReference>
<dbReference type="InterPro" id="IPR044974">
    <property type="entry name" value="Disease_R_plants"/>
</dbReference>
<sequence length="642" mass="74183">MHDLIEEMARYIVKEEHPKKHSRIWKKQDLIDLCTKGATPSLMETEVLHLQTSDDQQPHLPDIVVNMNKPRWIHLEFNQTSAFQPSNFEPTNLRFLTLIRFGNKQLWKGYKHLPKLKILDLSCSNELRRTPDFSGLPCLERLNLSWCDKLKDIHPSIGSHESLVWVSLDRCEKLKTFPPIIRMKKLETLIFSWCERLRKFPLIESNMDSLECLDLKSSGIEMIPPTVGQLCTNLVTFNLSSCSNLRRIEGNFRLLKRLKYVDLYNCFELEKFDGDFFYDDSSLEVLNVSIRNQASTPLKNLMNRIGLPLFQFHQDKSINQKLSQLPRCITKLSLYNCNLEDGDMMGYISELVTLQVLDLSYNKFSRLHPSLSQIPCLKLLNLSYCENLVELPELPSSIAILNASFCESLERVGDLSKYKWLWKVSLWMSSDKLISGELVLNSMLQVNAIEDRFMSVCLMSVCLMIVLLSGNLLSTSDRTISIIITLQLPNSWYSDFCGFIVLSDHIFIGEIVIKGKMSQADDHHMEVFDFDNENENWGECSDNKYGGTVGYVPFASLRHTSWWNSNYTNLSFHITTTDNKSPLFKVKLVPNKSRTGDSSEATKDFSQNWDKENEAFKTFEIIDDDSNSSTIKILWCHFFIDI</sequence>
<accession>A0AAD8K4A0</accession>
<organism evidence="3 4">
    <name type="scientific">Tagetes erecta</name>
    <name type="common">African marigold</name>
    <dbReference type="NCBI Taxonomy" id="13708"/>
    <lineage>
        <taxon>Eukaryota</taxon>
        <taxon>Viridiplantae</taxon>
        <taxon>Streptophyta</taxon>
        <taxon>Embryophyta</taxon>
        <taxon>Tracheophyta</taxon>
        <taxon>Spermatophyta</taxon>
        <taxon>Magnoliopsida</taxon>
        <taxon>eudicotyledons</taxon>
        <taxon>Gunneridae</taxon>
        <taxon>Pentapetalae</taxon>
        <taxon>asterids</taxon>
        <taxon>campanulids</taxon>
        <taxon>Asterales</taxon>
        <taxon>Asteraceae</taxon>
        <taxon>Asteroideae</taxon>
        <taxon>Heliantheae alliance</taxon>
        <taxon>Tageteae</taxon>
        <taxon>Tagetes</taxon>
    </lineage>
</organism>
<dbReference type="PANTHER" id="PTHR11017">
    <property type="entry name" value="LEUCINE-RICH REPEAT-CONTAINING PROTEIN"/>
    <property type="match status" value="1"/>
</dbReference>
<proteinExistence type="predicted"/>
<evidence type="ECO:0000313" key="4">
    <source>
        <dbReference type="Proteomes" id="UP001229421"/>
    </source>
</evidence>
<name>A0AAD8K4A0_TARER</name>
<dbReference type="SMART" id="SM00369">
    <property type="entry name" value="LRR_TYP"/>
    <property type="match status" value="3"/>
</dbReference>
<dbReference type="EMBL" id="JAUHHV010000008">
    <property type="protein sequence ID" value="KAK1415897.1"/>
    <property type="molecule type" value="Genomic_DNA"/>
</dbReference>
<keyword evidence="4" id="KW-1185">Reference proteome</keyword>
<dbReference type="Proteomes" id="UP001229421">
    <property type="component" value="Unassembled WGS sequence"/>
</dbReference>
<protein>
    <submittedName>
        <fullName evidence="3">Uncharacterized protein</fullName>
    </submittedName>
</protein>
<dbReference type="AlphaFoldDB" id="A0AAD8K4A0"/>
<dbReference type="SUPFAM" id="SSF52058">
    <property type="entry name" value="L domain-like"/>
    <property type="match status" value="2"/>
</dbReference>
<evidence type="ECO:0000256" key="2">
    <source>
        <dbReference type="ARBA" id="ARBA00022737"/>
    </source>
</evidence>